<organism evidence="1 2">
    <name type="scientific">Acinetobacter lanii</name>
    <dbReference type="NCBI Taxonomy" id="2715163"/>
    <lineage>
        <taxon>Bacteria</taxon>
        <taxon>Pseudomonadati</taxon>
        <taxon>Pseudomonadota</taxon>
        <taxon>Gammaproteobacteria</taxon>
        <taxon>Moraxellales</taxon>
        <taxon>Moraxellaceae</taxon>
        <taxon>Acinetobacter</taxon>
    </lineage>
</organism>
<keyword evidence="2" id="KW-1185">Reference proteome</keyword>
<name>A0A6G8S240_9GAMM</name>
<protein>
    <submittedName>
        <fullName evidence="1">Uncharacterized protein</fullName>
    </submittedName>
</protein>
<gene>
    <name evidence="1" type="ORF">G8D99_03505</name>
</gene>
<dbReference type="RefSeq" id="WP_166322691.1">
    <property type="nucleotide sequence ID" value="NZ_CP049916.1"/>
</dbReference>
<accession>A0A6G8S240</accession>
<dbReference type="EMBL" id="CP049916">
    <property type="protein sequence ID" value="QIO08184.1"/>
    <property type="molecule type" value="Genomic_DNA"/>
</dbReference>
<dbReference type="AlphaFoldDB" id="A0A6G8S240"/>
<evidence type="ECO:0000313" key="2">
    <source>
        <dbReference type="Proteomes" id="UP000501939"/>
    </source>
</evidence>
<proteinExistence type="predicted"/>
<dbReference type="Proteomes" id="UP000501939">
    <property type="component" value="Chromosome"/>
</dbReference>
<dbReference type="KEGG" id="alj:G8D99_03505"/>
<reference evidence="1 2" key="1">
    <citation type="submission" date="2020-03" db="EMBL/GenBank/DDBJ databases">
        <authorList>
            <person name="Zhu W."/>
        </authorList>
    </citation>
    <scope>NUCLEOTIDE SEQUENCE [LARGE SCALE GENOMIC DNA]</scope>
    <source>
        <strain evidence="1 2">185</strain>
    </source>
</reference>
<sequence>MSQSELSEATLWWGINIRTGVVNFDNLSWLNSDYKLNKNSFLDFSEDLLQIKFLEKNIVLDVGWYKYNGKGNGYFKVCLIKDQNWEKVLTYRHCRKACTLKKEIKELINRVDSY</sequence>
<evidence type="ECO:0000313" key="1">
    <source>
        <dbReference type="EMBL" id="QIO08184.1"/>
    </source>
</evidence>